<name>A0A9W9SEV8_9EURO</name>
<dbReference type="Gene3D" id="1.25.40.20">
    <property type="entry name" value="Ankyrin repeat-containing domain"/>
    <property type="match status" value="1"/>
</dbReference>
<dbReference type="AlphaFoldDB" id="A0A9W9SEV8"/>
<accession>A0A9W9SEV8</accession>
<organism evidence="1 2">
    <name type="scientific">Penicillium cosmopolitanum</name>
    <dbReference type="NCBI Taxonomy" id="1131564"/>
    <lineage>
        <taxon>Eukaryota</taxon>
        <taxon>Fungi</taxon>
        <taxon>Dikarya</taxon>
        <taxon>Ascomycota</taxon>
        <taxon>Pezizomycotina</taxon>
        <taxon>Eurotiomycetes</taxon>
        <taxon>Eurotiomycetidae</taxon>
        <taxon>Eurotiales</taxon>
        <taxon>Aspergillaceae</taxon>
        <taxon>Penicillium</taxon>
    </lineage>
</organism>
<dbReference type="OrthoDB" id="366390at2759"/>
<keyword evidence="2" id="KW-1185">Reference proteome</keyword>
<dbReference type="SUPFAM" id="SSF48403">
    <property type="entry name" value="Ankyrin repeat"/>
    <property type="match status" value="1"/>
</dbReference>
<reference evidence="1" key="1">
    <citation type="submission" date="2022-12" db="EMBL/GenBank/DDBJ databases">
        <authorList>
            <person name="Petersen C."/>
        </authorList>
    </citation>
    <scope>NUCLEOTIDE SEQUENCE</scope>
    <source>
        <strain evidence="1">IBT 29677</strain>
    </source>
</reference>
<evidence type="ECO:0000313" key="2">
    <source>
        <dbReference type="Proteomes" id="UP001147747"/>
    </source>
</evidence>
<sequence length="176" mass="19779">MHSLQSLPLEIQFMVIDYLDYASEVNIYGQTCRAINSFADQRLYQHFAKLYSPRGFKRVIENDNVLAVRRLLSAGVKFDRYDGVYRDHRTPFELAVSRGNEDVVHAFVDILGSHNTMSDIYGGAEVLAAAVKNGGTEMLRLLTEMGKSTKAGILHGQCLGYVVFLRIMSQVQVLSK</sequence>
<dbReference type="SMART" id="SM00248">
    <property type="entry name" value="ANK"/>
    <property type="match status" value="2"/>
</dbReference>
<proteinExistence type="predicted"/>
<gene>
    <name evidence="1" type="ORF">N7509_012850</name>
</gene>
<reference evidence="1" key="2">
    <citation type="journal article" date="2023" name="IMA Fungus">
        <title>Comparative genomic study of the Penicillium genus elucidates a diverse pangenome and 15 lateral gene transfer events.</title>
        <authorList>
            <person name="Petersen C."/>
            <person name="Sorensen T."/>
            <person name="Nielsen M.R."/>
            <person name="Sondergaard T.E."/>
            <person name="Sorensen J.L."/>
            <person name="Fitzpatrick D.A."/>
            <person name="Frisvad J.C."/>
            <person name="Nielsen K.L."/>
        </authorList>
    </citation>
    <scope>NUCLEOTIDE SEQUENCE</scope>
    <source>
        <strain evidence="1">IBT 29677</strain>
    </source>
</reference>
<dbReference type="InterPro" id="IPR036770">
    <property type="entry name" value="Ankyrin_rpt-contain_sf"/>
</dbReference>
<dbReference type="Proteomes" id="UP001147747">
    <property type="component" value="Unassembled WGS sequence"/>
</dbReference>
<dbReference type="InterPro" id="IPR002110">
    <property type="entry name" value="Ankyrin_rpt"/>
</dbReference>
<dbReference type="GeneID" id="81376467"/>
<comment type="caution">
    <text evidence="1">The sequence shown here is derived from an EMBL/GenBank/DDBJ whole genome shotgun (WGS) entry which is preliminary data.</text>
</comment>
<evidence type="ECO:0000313" key="1">
    <source>
        <dbReference type="EMBL" id="KAJ5375964.1"/>
    </source>
</evidence>
<dbReference type="RefSeq" id="XP_056480994.1">
    <property type="nucleotide sequence ID" value="XM_056637487.1"/>
</dbReference>
<protein>
    <submittedName>
        <fullName evidence="1">Ankyrin repeat-containing domain protein</fullName>
    </submittedName>
</protein>
<dbReference type="EMBL" id="JAPZBU010000012">
    <property type="protein sequence ID" value="KAJ5375964.1"/>
    <property type="molecule type" value="Genomic_DNA"/>
</dbReference>